<accession>A0ABW1F5R3</accession>
<reference evidence="2" key="1">
    <citation type="journal article" date="2019" name="Int. J. Syst. Evol. Microbiol.">
        <title>The Global Catalogue of Microorganisms (GCM) 10K type strain sequencing project: providing services to taxonomists for standard genome sequencing and annotation.</title>
        <authorList>
            <consortium name="The Broad Institute Genomics Platform"/>
            <consortium name="The Broad Institute Genome Sequencing Center for Infectious Disease"/>
            <person name="Wu L."/>
            <person name="Ma J."/>
        </authorList>
    </citation>
    <scope>NUCLEOTIDE SEQUENCE [LARGE SCALE GENOMIC DNA]</scope>
    <source>
        <strain evidence="2">CGMCC 4.1469</strain>
    </source>
</reference>
<name>A0ABW1F5R3_9ACTN</name>
<sequence length="212" mass="23701">MGLDITVVMADWAHLARAPAQGRLEALEDAVFPDFCCERCEDANYAVEGGWVWRPRDAPWCAEYRFFSTTGSYSWHFHLANAWEDVRPLAAPDLREALDRFAGGLFWDGPYDPAAEVENDDSPAPARGFPADPAPWRPHVLLLRAPDEVPALARAWEVAAPRLEELREPFATEAAPWPARPRTFDAAVALLHEWGEVVTRAGDRGWGLIGLR</sequence>
<evidence type="ECO:0000313" key="1">
    <source>
        <dbReference type="EMBL" id="MFC5889150.1"/>
    </source>
</evidence>
<evidence type="ECO:0000313" key="2">
    <source>
        <dbReference type="Proteomes" id="UP001596067"/>
    </source>
</evidence>
<evidence type="ECO:0008006" key="3">
    <source>
        <dbReference type="Google" id="ProtNLM"/>
    </source>
</evidence>
<proteinExistence type="predicted"/>
<gene>
    <name evidence="1" type="ORF">ACFP0N_29690</name>
</gene>
<dbReference type="Proteomes" id="UP001596067">
    <property type="component" value="Unassembled WGS sequence"/>
</dbReference>
<comment type="caution">
    <text evidence="1">The sequence shown here is derived from an EMBL/GenBank/DDBJ whole genome shotgun (WGS) entry which is preliminary data.</text>
</comment>
<dbReference type="RefSeq" id="WP_345328233.1">
    <property type="nucleotide sequence ID" value="NZ_BAAAVH010000016.1"/>
</dbReference>
<dbReference type="EMBL" id="JBHSOD010000052">
    <property type="protein sequence ID" value="MFC5889150.1"/>
    <property type="molecule type" value="Genomic_DNA"/>
</dbReference>
<protein>
    <recommendedName>
        <fullName evidence="3">DUF317 domain-containing protein</fullName>
    </recommendedName>
</protein>
<keyword evidence="2" id="KW-1185">Reference proteome</keyword>
<organism evidence="1 2">
    <name type="scientific">Kitasatospora aburaviensis</name>
    <dbReference type="NCBI Taxonomy" id="67265"/>
    <lineage>
        <taxon>Bacteria</taxon>
        <taxon>Bacillati</taxon>
        <taxon>Actinomycetota</taxon>
        <taxon>Actinomycetes</taxon>
        <taxon>Kitasatosporales</taxon>
        <taxon>Streptomycetaceae</taxon>
        <taxon>Kitasatospora</taxon>
    </lineage>
</organism>